<dbReference type="SUPFAM" id="SSF52540">
    <property type="entry name" value="P-loop containing nucleoside triphosphate hydrolases"/>
    <property type="match status" value="1"/>
</dbReference>
<evidence type="ECO:0000313" key="3">
    <source>
        <dbReference type="Proteomes" id="UP001500200"/>
    </source>
</evidence>
<comment type="caution">
    <text evidence="2">The sequence shown here is derived from an EMBL/GenBank/DDBJ whole genome shotgun (WGS) entry which is preliminary data.</text>
</comment>
<sequence length="219" mass="24244">MRVVAVVNQKGGAGKTTTVMNLAAVAAQSSKVLVVDADPQASVTMWATNAEELPEKEQLQFDVATETDPEALTQMRDLDYDTVFVDTPGNLENIQVLKAIVSQSDFIVMPTEATPLALLPLVYTFEKIVQPFGLDYRVVITKADSRSPQDALDAQEMLREQGILVCNSFVRAYKAHERAPMYGTVVTSYEKTRNSEKATMDYKDVALELFSLWAQTRKG</sequence>
<name>A0ABP9SW30_9MICC</name>
<organism evidence="2 3">
    <name type="scientific">Arthrobacter gyeryongensis</name>
    <dbReference type="NCBI Taxonomy" id="1650592"/>
    <lineage>
        <taxon>Bacteria</taxon>
        <taxon>Bacillati</taxon>
        <taxon>Actinomycetota</taxon>
        <taxon>Actinomycetes</taxon>
        <taxon>Micrococcales</taxon>
        <taxon>Micrococcaceae</taxon>
        <taxon>Arthrobacter</taxon>
    </lineage>
</organism>
<dbReference type="Pfam" id="PF01656">
    <property type="entry name" value="CbiA"/>
    <property type="match status" value="1"/>
</dbReference>
<proteinExistence type="predicted"/>
<dbReference type="Proteomes" id="UP001500200">
    <property type="component" value="Unassembled WGS sequence"/>
</dbReference>
<feature type="domain" description="CobQ/CobB/MinD/ParA nucleotide binding" evidence="1">
    <location>
        <begin position="4"/>
        <end position="182"/>
    </location>
</feature>
<dbReference type="Gene3D" id="3.40.50.300">
    <property type="entry name" value="P-loop containing nucleotide triphosphate hydrolases"/>
    <property type="match status" value="1"/>
</dbReference>
<dbReference type="EMBL" id="BAABKK010000038">
    <property type="protein sequence ID" value="GAA5202200.1"/>
    <property type="molecule type" value="Genomic_DNA"/>
</dbReference>
<gene>
    <name evidence="2" type="ORF">GCM10023346_48570</name>
</gene>
<reference evidence="3" key="1">
    <citation type="journal article" date="2019" name="Int. J. Syst. Evol. Microbiol.">
        <title>The Global Catalogue of Microorganisms (GCM) 10K type strain sequencing project: providing services to taxonomists for standard genome sequencing and annotation.</title>
        <authorList>
            <consortium name="The Broad Institute Genomics Platform"/>
            <consortium name="The Broad Institute Genome Sequencing Center for Infectious Disease"/>
            <person name="Wu L."/>
            <person name="Ma J."/>
        </authorList>
    </citation>
    <scope>NUCLEOTIDE SEQUENCE [LARGE SCALE GENOMIC DNA]</scope>
    <source>
        <strain evidence="3">JCM 18514</strain>
    </source>
</reference>
<accession>A0ABP9SW30</accession>
<keyword evidence="3" id="KW-1185">Reference proteome</keyword>
<protein>
    <submittedName>
        <fullName evidence="2">ParA family protein</fullName>
    </submittedName>
</protein>
<dbReference type="PANTHER" id="PTHR13696">
    <property type="entry name" value="P-LOOP CONTAINING NUCLEOSIDE TRIPHOSPHATE HYDROLASE"/>
    <property type="match status" value="1"/>
</dbReference>
<dbReference type="CDD" id="cd02042">
    <property type="entry name" value="ParAB_family"/>
    <property type="match status" value="1"/>
</dbReference>
<dbReference type="PANTHER" id="PTHR13696:SF99">
    <property type="entry name" value="COBYRINIC ACID AC-DIAMIDE SYNTHASE"/>
    <property type="match status" value="1"/>
</dbReference>
<dbReference type="InterPro" id="IPR050678">
    <property type="entry name" value="DNA_Partitioning_ATPase"/>
</dbReference>
<evidence type="ECO:0000259" key="1">
    <source>
        <dbReference type="Pfam" id="PF01656"/>
    </source>
</evidence>
<dbReference type="PIRSF" id="PIRSF009320">
    <property type="entry name" value="Nuc_binding_HP_1000"/>
    <property type="match status" value="1"/>
</dbReference>
<dbReference type="InterPro" id="IPR027417">
    <property type="entry name" value="P-loop_NTPase"/>
</dbReference>
<dbReference type="RefSeq" id="WP_234754206.1">
    <property type="nucleotide sequence ID" value="NZ_BAABKK010000038.1"/>
</dbReference>
<evidence type="ECO:0000313" key="2">
    <source>
        <dbReference type="EMBL" id="GAA5202200.1"/>
    </source>
</evidence>
<dbReference type="InterPro" id="IPR002586">
    <property type="entry name" value="CobQ/CobB/MinD/ParA_Nub-bd_dom"/>
</dbReference>